<dbReference type="InterPro" id="IPR027417">
    <property type="entry name" value="P-loop_NTPase"/>
</dbReference>
<reference evidence="3 4" key="1">
    <citation type="journal article" date="2017" name="Mol. Biol. Evol.">
        <title>The 4-celled Tetrabaena socialis nuclear genome reveals the essential components for genetic control of cell number at the origin of multicellularity in the volvocine lineage.</title>
        <authorList>
            <person name="Featherston J."/>
            <person name="Arakaki Y."/>
            <person name="Hanschen E.R."/>
            <person name="Ferris P.J."/>
            <person name="Michod R.E."/>
            <person name="Olson B.J.S.C."/>
            <person name="Nozaki H."/>
            <person name="Durand P.M."/>
        </authorList>
    </citation>
    <scope>NUCLEOTIDE SEQUENCE [LARGE SCALE GENOMIC DNA]</scope>
    <source>
        <strain evidence="3 4">NIES-571</strain>
    </source>
</reference>
<evidence type="ECO:0000256" key="1">
    <source>
        <dbReference type="SAM" id="MobiDB-lite"/>
    </source>
</evidence>
<evidence type="ECO:0000313" key="3">
    <source>
        <dbReference type="EMBL" id="PNH08059.1"/>
    </source>
</evidence>
<name>A0A2J8A6A9_9CHLO</name>
<dbReference type="EMBL" id="PGGS01000147">
    <property type="protein sequence ID" value="PNH08059.1"/>
    <property type="molecule type" value="Genomic_DNA"/>
</dbReference>
<protein>
    <submittedName>
        <fullName evidence="3">Uncharacterized protein</fullName>
    </submittedName>
</protein>
<keyword evidence="4" id="KW-1185">Reference proteome</keyword>
<dbReference type="OrthoDB" id="529546at2759"/>
<evidence type="ECO:0000313" key="4">
    <source>
        <dbReference type="Proteomes" id="UP000236333"/>
    </source>
</evidence>
<dbReference type="PROSITE" id="PS51257">
    <property type="entry name" value="PROKAR_LIPOPROTEIN"/>
    <property type="match status" value="1"/>
</dbReference>
<dbReference type="Proteomes" id="UP000236333">
    <property type="component" value="Unassembled WGS sequence"/>
</dbReference>
<evidence type="ECO:0000256" key="2">
    <source>
        <dbReference type="SAM" id="SignalP"/>
    </source>
</evidence>
<feature type="chain" id="PRO_5014329787" evidence="2">
    <location>
        <begin position="27"/>
        <end position="612"/>
    </location>
</feature>
<gene>
    <name evidence="3" type="ORF">TSOC_005418</name>
</gene>
<keyword evidence="2" id="KW-0732">Signal</keyword>
<comment type="caution">
    <text evidence="3">The sequence shown here is derived from an EMBL/GenBank/DDBJ whole genome shotgun (WGS) entry which is preliminary data.</text>
</comment>
<dbReference type="AlphaFoldDB" id="A0A2J8A6A9"/>
<dbReference type="Gene3D" id="3.40.50.300">
    <property type="entry name" value="P-loop containing nucleotide triphosphate hydrolases"/>
    <property type="match status" value="1"/>
</dbReference>
<sequence length="612" mass="67205">MSRRLSGQHLLCALSSLYWILACANSDTFENPGLNGTLPDVNSLFARKLELYRASLPEQLQQRVTATTLAQQLAPTLRFIYMDAWLRVLEYGFIVPELGMLFDGEAAQLFGNITYIDERGAELSFETSLHLLLATLNSFDPTRFTTLLTAYPVCRRAVTALLLERYLRTGGFTATEGLLVVNISKRLFQMHKRAAVTKRIVEFMHVSKSGGTSFCQLGRMNGCKSESFGLRENCMITYFRDAPRWTVPGALGKLSEERGDPWYNFYSNELVMHDHNRSWTGVHPCREFLNVVIFREPELRIVSHLQNILKEYVNHYNTSFWDAFDPTSPEQWRTLAVPVLDNYVIRSLLGGTAYNMPFGSVNATHLLAAKIITLQFEVLLSLTPQTSELTRDIFGMGLGWHFDLRHLHARSTRNRTVHSFAPAVMELVHAGRQLDQELYEFALVLQLLDALAFGVAHDVAGVGVGGTVAVVTPATQLEVAPGGSLETRRELSAQARPGGGKRRRAVCGYVGIKRKLGVKPPPPPPAAPALEMVLGVAGTGLQIEGLGATTIAGGRWFNGVFYRNASAAEELALAAARVAAQAAAQAVAAVEATAALVAAASGAQQVDESRQV</sequence>
<feature type="region of interest" description="Disordered" evidence="1">
    <location>
        <begin position="483"/>
        <end position="502"/>
    </location>
</feature>
<accession>A0A2J8A6A9</accession>
<feature type="signal peptide" evidence="2">
    <location>
        <begin position="1"/>
        <end position="26"/>
    </location>
</feature>
<organism evidence="3 4">
    <name type="scientific">Tetrabaena socialis</name>
    <dbReference type="NCBI Taxonomy" id="47790"/>
    <lineage>
        <taxon>Eukaryota</taxon>
        <taxon>Viridiplantae</taxon>
        <taxon>Chlorophyta</taxon>
        <taxon>core chlorophytes</taxon>
        <taxon>Chlorophyceae</taxon>
        <taxon>CS clade</taxon>
        <taxon>Chlamydomonadales</taxon>
        <taxon>Tetrabaenaceae</taxon>
        <taxon>Tetrabaena</taxon>
    </lineage>
</organism>
<proteinExistence type="predicted"/>